<organism evidence="4 5">
    <name type="scientific">Svornostia abyssi</name>
    <dbReference type="NCBI Taxonomy" id="2898438"/>
    <lineage>
        <taxon>Bacteria</taxon>
        <taxon>Bacillati</taxon>
        <taxon>Actinomycetota</taxon>
        <taxon>Thermoleophilia</taxon>
        <taxon>Solirubrobacterales</taxon>
        <taxon>Baekduiaceae</taxon>
        <taxon>Svornostia</taxon>
    </lineage>
</organism>
<sequence length="174" mass="19653">MLAVFGIDSDGLNLAVNLLLLFLVVVYLSLVYWTYADARRRIDDAMLVGCAVVAAIIFPFVGVIVYMIVRPPEYLEDVRERELEMQAAEARLHQLSYLACPHCSYEVKEDWLRCPSCTRKLRDPCSNCAKPLDPEWRLCPYCEAEVAGASTSRRRRRRGGSGDQSTSERTAVDS</sequence>
<feature type="domain" description="DZANK-type" evidence="3">
    <location>
        <begin position="100"/>
        <end position="143"/>
    </location>
</feature>
<evidence type="ECO:0000259" key="3">
    <source>
        <dbReference type="Pfam" id="PF12773"/>
    </source>
</evidence>
<keyword evidence="5" id="KW-1185">Reference proteome</keyword>
<proteinExistence type="predicted"/>
<evidence type="ECO:0000313" key="4">
    <source>
        <dbReference type="EMBL" id="UUY02989.1"/>
    </source>
</evidence>
<dbReference type="Proteomes" id="UP001058860">
    <property type="component" value="Chromosome"/>
</dbReference>
<dbReference type="InterPro" id="IPR025874">
    <property type="entry name" value="DZR"/>
</dbReference>
<dbReference type="Pfam" id="PF12773">
    <property type="entry name" value="DZR"/>
    <property type="match status" value="1"/>
</dbReference>
<name>A0ABY5PE99_9ACTN</name>
<feature type="region of interest" description="Disordered" evidence="1">
    <location>
        <begin position="148"/>
        <end position="174"/>
    </location>
</feature>
<feature type="compositionally biased region" description="Polar residues" evidence="1">
    <location>
        <begin position="163"/>
        <end position="174"/>
    </location>
</feature>
<protein>
    <submittedName>
        <fullName evidence="4">Zinc ribbon domain-containing protein</fullName>
    </submittedName>
</protein>
<accession>A0ABY5PE99</accession>
<keyword evidence="2" id="KW-0812">Transmembrane</keyword>
<evidence type="ECO:0000256" key="1">
    <source>
        <dbReference type="SAM" id="MobiDB-lite"/>
    </source>
</evidence>
<dbReference type="EMBL" id="CP088295">
    <property type="protein sequence ID" value="UUY02989.1"/>
    <property type="molecule type" value="Genomic_DNA"/>
</dbReference>
<feature type="transmembrane region" description="Helical" evidence="2">
    <location>
        <begin position="45"/>
        <end position="69"/>
    </location>
</feature>
<dbReference type="RefSeq" id="WP_353863509.1">
    <property type="nucleotide sequence ID" value="NZ_CP088295.1"/>
</dbReference>
<evidence type="ECO:0000256" key="2">
    <source>
        <dbReference type="SAM" id="Phobius"/>
    </source>
</evidence>
<keyword evidence="2" id="KW-0472">Membrane</keyword>
<feature type="transmembrane region" description="Helical" evidence="2">
    <location>
        <begin position="12"/>
        <end position="33"/>
    </location>
</feature>
<reference evidence="5" key="1">
    <citation type="submission" date="2021-11" db="EMBL/GenBank/DDBJ databases">
        <title>Cultivation dependent microbiological survey of springs from the worlds oldest radium mine currently devoted to the extraction of radon-saturated water.</title>
        <authorList>
            <person name="Kapinusova G."/>
            <person name="Smrhova T."/>
            <person name="Strejcek M."/>
            <person name="Suman J."/>
            <person name="Jani K."/>
            <person name="Pajer P."/>
            <person name="Uhlik O."/>
        </authorList>
    </citation>
    <scope>NUCLEOTIDE SEQUENCE [LARGE SCALE GENOMIC DNA]</scope>
    <source>
        <strain evidence="5">J379</strain>
    </source>
</reference>
<evidence type="ECO:0000313" key="5">
    <source>
        <dbReference type="Proteomes" id="UP001058860"/>
    </source>
</evidence>
<keyword evidence="2" id="KW-1133">Transmembrane helix</keyword>
<gene>
    <name evidence="4" type="ORF">LRS13_20260</name>
</gene>